<protein>
    <submittedName>
        <fullName evidence="2">DUF58 domain-containing protein</fullName>
    </submittedName>
</protein>
<reference evidence="2 3" key="1">
    <citation type="submission" date="2020-01" db="EMBL/GenBank/DDBJ databases">
        <title>Genomes assembled from Gulf of Kutch pelagic sediment metagenomes.</title>
        <authorList>
            <person name="Chandrashekar M."/>
            <person name="Mahajan M.S."/>
            <person name="Dave K.J."/>
            <person name="Vatsa P."/>
            <person name="Nathani N.M."/>
        </authorList>
    </citation>
    <scope>NUCLEOTIDE SEQUENCE [LARGE SCALE GENOMIC DNA]</scope>
    <source>
        <strain evidence="2">KS3-K002</strain>
    </source>
</reference>
<name>A0AAE4Z8T0_9BACT</name>
<dbReference type="Gene3D" id="3.40.50.410">
    <property type="entry name" value="von Willebrand factor, type A domain"/>
    <property type="match status" value="1"/>
</dbReference>
<dbReference type="CDD" id="cd00198">
    <property type="entry name" value="vWFA"/>
    <property type="match status" value="1"/>
</dbReference>
<dbReference type="Pfam" id="PF01882">
    <property type="entry name" value="DUF58"/>
    <property type="match status" value="1"/>
</dbReference>
<dbReference type="AlphaFoldDB" id="A0AAE4Z8T0"/>
<evidence type="ECO:0000259" key="1">
    <source>
        <dbReference type="Pfam" id="PF01882"/>
    </source>
</evidence>
<dbReference type="EMBL" id="JAACAK010000046">
    <property type="protein sequence ID" value="NIR74587.1"/>
    <property type="molecule type" value="Genomic_DNA"/>
</dbReference>
<gene>
    <name evidence="2" type="ORF">GWO12_05680</name>
</gene>
<proteinExistence type="predicted"/>
<dbReference type="PANTHER" id="PTHR33608">
    <property type="entry name" value="BLL2464 PROTEIN"/>
    <property type="match status" value="1"/>
</dbReference>
<evidence type="ECO:0000313" key="3">
    <source>
        <dbReference type="Proteomes" id="UP000702544"/>
    </source>
</evidence>
<sequence>MTVSSFLDPQVLARIDNLELLARTVVDGFINGLHRSPYLGLSVDFAEHRPYMPGDDIRKIDWRVFGRTDRYYVKQFEADTNANFLVVLDISRSMDFSSGGLSKLDYARYLAACLSYFSRQQRDRVGLATIAEDIVDYVPPSAKHLDIVLHAIDRIEPAAQGNLSVPLLKVAEAIKRRSIVAIISDLYDEPENVARSASVLENKGNDVIVFQVLDKAELEFPFDEPAQFEDLESGERIPVVPERQREAYRELIDGHIADLSHLLVERRIDYYLFDTSQPLDYALFSYLSRREKLSRVR</sequence>
<comment type="caution">
    <text evidence="2">The sequence shown here is derived from an EMBL/GenBank/DDBJ whole genome shotgun (WGS) entry which is preliminary data.</text>
</comment>
<dbReference type="SUPFAM" id="SSF53300">
    <property type="entry name" value="vWA-like"/>
    <property type="match status" value="1"/>
</dbReference>
<accession>A0AAE4Z8T0</accession>
<dbReference type="Proteomes" id="UP000702544">
    <property type="component" value="Unassembled WGS sequence"/>
</dbReference>
<evidence type="ECO:0000313" key="2">
    <source>
        <dbReference type="EMBL" id="NIR74587.1"/>
    </source>
</evidence>
<organism evidence="2 3">
    <name type="scientific">Candidatus Kutchimonas denitrificans</name>
    <dbReference type="NCBI Taxonomy" id="3056748"/>
    <lineage>
        <taxon>Bacteria</taxon>
        <taxon>Pseudomonadati</taxon>
        <taxon>Gemmatimonadota</taxon>
        <taxon>Gemmatimonadia</taxon>
        <taxon>Candidatus Palauibacterales</taxon>
        <taxon>Candidatus Palauibacteraceae</taxon>
        <taxon>Candidatus Kutchimonas</taxon>
    </lineage>
</organism>
<feature type="domain" description="DUF58" evidence="1">
    <location>
        <begin position="47"/>
        <end position="250"/>
    </location>
</feature>
<dbReference type="PANTHER" id="PTHR33608:SF7">
    <property type="entry name" value="DUF58 DOMAIN-CONTAINING PROTEIN"/>
    <property type="match status" value="1"/>
</dbReference>
<dbReference type="InterPro" id="IPR036465">
    <property type="entry name" value="vWFA_dom_sf"/>
</dbReference>
<dbReference type="InterPro" id="IPR002881">
    <property type="entry name" value="DUF58"/>
</dbReference>